<feature type="compositionally biased region" description="Low complexity" evidence="1">
    <location>
        <begin position="107"/>
        <end position="130"/>
    </location>
</feature>
<reference evidence="3 4" key="1">
    <citation type="submission" date="2016-10" db="EMBL/GenBank/DDBJ databases">
        <authorList>
            <person name="de Groot N.N."/>
        </authorList>
    </citation>
    <scope>NUCLEOTIDE SEQUENCE [LARGE SCALE GENOMIC DNA]</scope>
    <source>
        <strain evidence="3 4">ATCC 35958</strain>
    </source>
</reference>
<evidence type="ECO:0000259" key="2">
    <source>
        <dbReference type="Pfam" id="PF09361"/>
    </source>
</evidence>
<dbReference type="InterPro" id="IPR010127">
    <property type="entry name" value="Phasin_subfam-1"/>
</dbReference>
<organism evidence="3 4">
    <name type="scientific">Giesbergeria anulus</name>
    <dbReference type="NCBI Taxonomy" id="180197"/>
    <lineage>
        <taxon>Bacteria</taxon>
        <taxon>Pseudomonadati</taxon>
        <taxon>Pseudomonadota</taxon>
        <taxon>Betaproteobacteria</taxon>
        <taxon>Burkholderiales</taxon>
        <taxon>Comamonadaceae</taxon>
        <taxon>Giesbergeria</taxon>
    </lineage>
</organism>
<name>A0A1H9FC54_9BURK</name>
<dbReference type="EMBL" id="FOGD01000001">
    <property type="protein sequence ID" value="SEQ35487.1"/>
    <property type="molecule type" value="Genomic_DNA"/>
</dbReference>
<evidence type="ECO:0000313" key="4">
    <source>
        <dbReference type="Proteomes" id="UP000199766"/>
    </source>
</evidence>
<feature type="region of interest" description="Disordered" evidence="1">
    <location>
        <begin position="107"/>
        <end position="140"/>
    </location>
</feature>
<proteinExistence type="predicted"/>
<evidence type="ECO:0000256" key="1">
    <source>
        <dbReference type="SAM" id="MobiDB-lite"/>
    </source>
</evidence>
<dbReference type="NCBIfam" id="TIGR01841">
    <property type="entry name" value="phasin"/>
    <property type="match status" value="1"/>
</dbReference>
<dbReference type="Proteomes" id="UP000199766">
    <property type="component" value="Unassembled WGS sequence"/>
</dbReference>
<evidence type="ECO:0000313" key="3">
    <source>
        <dbReference type="EMBL" id="SEQ35487.1"/>
    </source>
</evidence>
<gene>
    <name evidence="3" type="ORF">SAMN02982919_00512</name>
</gene>
<dbReference type="Pfam" id="PF09361">
    <property type="entry name" value="Phasin_2"/>
    <property type="match status" value="1"/>
</dbReference>
<dbReference type="AlphaFoldDB" id="A0A1H9FC54"/>
<accession>A0A1H9FC54</accession>
<dbReference type="STRING" id="180197.SAMN02982919_00512"/>
<sequence>MMTPEQFSQFQQQQLHALHELTLKYVSSIQSLTELHLQHTKNSLQAHSQHHQELLQVKSLQELVQLQSKSLQPMTEKITDYTHHLYNIFFGLGQEVNRLFDVQQAQTKPQEQAQVAPTTLPAPKAKTAAKSSVGQRGSSA</sequence>
<dbReference type="InterPro" id="IPR018968">
    <property type="entry name" value="Phasin"/>
</dbReference>
<dbReference type="RefSeq" id="WP_218144453.1">
    <property type="nucleotide sequence ID" value="NZ_FOGD01000001.1"/>
</dbReference>
<protein>
    <submittedName>
        <fullName evidence="3">Phasin family protein</fullName>
    </submittedName>
</protein>
<feature type="domain" description="Phasin" evidence="2">
    <location>
        <begin position="5"/>
        <end position="100"/>
    </location>
</feature>
<keyword evidence="4" id="KW-1185">Reference proteome</keyword>